<reference evidence="1 2" key="1">
    <citation type="submission" date="2020-09" db="EMBL/GenBank/DDBJ databases">
        <title>De no assembly of potato wild relative species, Solanum commersonii.</title>
        <authorList>
            <person name="Cho K."/>
        </authorList>
    </citation>
    <scope>NUCLEOTIDE SEQUENCE [LARGE SCALE GENOMIC DNA]</scope>
    <source>
        <strain evidence="1">LZ3.2</strain>
        <tissue evidence="1">Leaf</tissue>
    </source>
</reference>
<dbReference type="AlphaFoldDB" id="A0A9J5YVK0"/>
<evidence type="ECO:0000313" key="1">
    <source>
        <dbReference type="EMBL" id="KAG5603084.1"/>
    </source>
</evidence>
<dbReference type="Proteomes" id="UP000824120">
    <property type="component" value="Chromosome 6"/>
</dbReference>
<dbReference type="EMBL" id="JACXVP010000006">
    <property type="protein sequence ID" value="KAG5603084.1"/>
    <property type="molecule type" value="Genomic_DNA"/>
</dbReference>
<proteinExistence type="predicted"/>
<sequence length="117" mass="13537">MSFHTYLASDHRNDSGLVKCYKLSRINRHILTLDSPLRSSFLRCIVASNLQGRVSYISIRSIPFIDIEINAFPFFLRSSSSNSESWIPICLAYTSLRFNFKNHNFSSFNFIIYAVKT</sequence>
<protein>
    <submittedName>
        <fullName evidence="1">Uncharacterized protein</fullName>
    </submittedName>
</protein>
<accession>A0A9J5YVK0</accession>
<comment type="caution">
    <text evidence="1">The sequence shown here is derived from an EMBL/GenBank/DDBJ whole genome shotgun (WGS) entry which is preliminary data.</text>
</comment>
<organism evidence="1 2">
    <name type="scientific">Solanum commersonii</name>
    <name type="common">Commerson's wild potato</name>
    <name type="synonym">Commerson's nightshade</name>
    <dbReference type="NCBI Taxonomy" id="4109"/>
    <lineage>
        <taxon>Eukaryota</taxon>
        <taxon>Viridiplantae</taxon>
        <taxon>Streptophyta</taxon>
        <taxon>Embryophyta</taxon>
        <taxon>Tracheophyta</taxon>
        <taxon>Spermatophyta</taxon>
        <taxon>Magnoliopsida</taxon>
        <taxon>eudicotyledons</taxon>
        <taxon>Gunneridae</taxon>
        <taxon>Pentapetalae</taxon>
        <taxon>asterids</taxon>
        <taxon>lamiids</taxon>
        <taxon>Solanales</taxon>
        <taxon>Solanaceae</taxon>
        <taxon>Solanoideae</taxon>
        <taxon>Solaneae</taxon>
        <taxon>Solanum</taxon>
    </lineage>
</organism>
<evidence type="ECO:0000313" key="2">
    <source>
        <dbReference type="Proteomes" id="UP000824120"/>
    </source>
</evidence>
<gene>
    <name evidence="1" type="ORF">H5410_034454</name>
</gene>
<name>A0A9J5YVK0_SOLCO</name>
<keyword evidence="2" id="KW-1185">Reference proteome</keyword>